<dbReference type="InterPro" id="IPR013849">
    <property type="entry name" value="DNA_helicase_Holl-junc_RuvA_I"/>
</dbReference>
<comment type="similarity">
    <text evidence="6">Belongs to the RuvA family.</text>
</comment>
<comment type="function">
    <text evidence="6">The RuvA-RuvB-RuvC complex processes Holliday junction (HJ) DNA during genetic recombination and DNA repair, while the RuvA-RuvB complex plays an important role in the rescue of blocked DNA replication forks via replication fork reversal (RFR). RuvA specifically binds to HJ cruciform DNA, conferring on it an open structure. The RuvB hexamer acts as an ATP-dependent pump, pulling dsDNA into and through the RuvAB complex. HJ branch migration allows RuvC to scan DNA until it finds its consensus sequence, where it cleaves and resolves the cruciform DNA.</text>
</comment>
<dbReference type="SUPFAM" id="SSF46929">
    <property type="entry name" value="DNA helicase RuvA subunit, C-terminal domain"/>
    <property type="match status" value="1"/>
</dbReference>
<dbReference type="InterPro" id="IPR036267">
    <property type="entry name" value="RuvA_C_sf"/>
</dbReference>
<dbReference type="NCBIfam" id="TIGR00084">
    <property type="entry name" value="ruvA"/>
    <property type="match status" value="1"/>
</dbReference>
<reference evidence="8 9" key="1">
    <citation type="submission" date="2010-08" db="EMBL/GenBank/DDBJ databases">
        <authorList>
            <person name="Durkin A.S."/>
            <person name="Madupu R."/>
            <person name="Torralba M."/>
            <person name="Gillis M."/>
            <person name="Methe B."/>
            <person name="Sutton G."/>
            <person name="Nelson K.E."/>
        </authorList>
    </citation>
    <scope>NUCLEOTIDE SEQUENCE [LARGE SCALE GENOMIC DNA]</scope>
    <source>
        <strain evidence="8 9">PB189-T1-4</strain>
    </source>
</reference>
<dbReference type="Pfam" id="PF01330">
    <property type="entry name" value="RuvA_N"/>
    <property type="match status" value="1"/>
</dbReference>
<evidence type="ECO:0000256" key="6">
    <source>
        <dbReference type="HAMAP-Rule" id="MF_00031"/>
    </source>
</evidence>
<comment type="domain">
    <text evidence="6">Has three domains with a flexible linker between the domains II and III and assumes an 'L' shape. Domain III is highly mobile and contacts RuvB.</text>
</comment>
<keyword evidence="8" id="KW-0067">ATP-binding</keyword>
<proteinExistence type="inferred from homology"/>
<dbReference type="Pfam" id="PF07499">
    <property type="entry name" value="RuvA_C"/>
    <property type="match status" value="1"/>
</dbReference>
<organism evidence="8 9">
    <name type="scientific">Fannyhessea vaginae PB189-T1-4</name>
    <dbReference type="NCBI Taxonomy" id="866774"/>
    <lineage>
        <taxon>Bacteria</taxon>
        <taxon>Bacillati</taxon>
        <taxon>Actinomycetota</taxon>
        <taxon>Coriobacteriia</taxon>
        <taxon>Coriobacteriales</taxon>
        <taxon>Atopobiaceae</taxon>
        <taxon>Fannyhessea</taxon>
    </lineage>
</organism>
<dbReference type="GO" id="GO:0016787">
    <property type="term" value="F:hydrolase activity"/>
    <property type="evidence" value="ECO:0007669"/>
    <property type="project" value="UniProtKB-KW"/>
</dbReference>
<comment type="caution">
    <text evidence="6">Lacks conserved residue(s) required for the propagation of feature annotation.</text>
</comment>
<keyword evidence="4 6" id="KW-0233">DNA recombination</keyword>
<evidence type="ECO:0000256" key="1">
    <source>
        <dbReference type="ARBA" id="ARBA00022490"/>
    </source>
</evidence>
<keyword evidence="2 6" id="KW-0227">DNA damage</keyword>
<dbReference type="Gene3D" id="2.40.50.140">
    <property type="entry name" value="Nucleic acid-binding proteins"/>
    <property type="match status" value="1"/>
</dbReference>
<keyword evidence="5 6" id="KW-0234">DNA repair</keyword>
<dbReference type="InterPro" id="IPR003583">
    <property type="entry name" value="Hlx-hairpin-Hlx_DNA-bd_motif"/>
</dbReference>
<evidence type="ECO:0000256" key="2">
    <source>
        <dbReference type="ARBA" id="ARBA00022763"/>
    </source>
</evidence>
<comment type="caution">
    <text evidence="8">The sequence shown here is derived from an EMBL/GenBank/DDBJ whole genome shotgun (WGS) entry which is preliminary data.</text>
</comment>
<feature type="region of interest" description="Domain III" evidence="6">
    <location>
        <begin position="150"/>
        <end position="208"/>
    </location>
</feature>
<dbReference type="Gene3D" id="1.10.150.20">
    <property type="entry name" value="5' to 3' exonuclease, C-terminal subdomain"/>
    <property type="match status" value="1"/>
</dbReference>
<evidence type="ECO:0000256" key="4">
    <source>
        <dbReference type="ARBA" id="ARBA00023172"/>
    </source>
</evidence>
<dbReference type="HAMAP" id="MF_00031">
    <property type="entry name" value="DNA_HJ_migration_RuvA"/>
    <property type="match status" value="1"/>
</dbReference>
<accession>A0ABN0AZ88</accession>
<dbReference type="Proteomes" id="UP000004431">
    <property type="component" value="Unassembled WGS sequence"/>
</dbReference>
<dbReference type="SUPFAM" id="SSF47781">
    <property type="entry name" value="RuvA domain 2-like"/>
    <property type="match status" value="1"/>
</dbReference>
<keyword evidence="3 6" id="KW-0238">DNA-binding</keyword>
<dbReference type="SMART" id="SM00278">
    <property type="entry name" value="HhH1"/>
    <property type="match status" value="2"/>
</dbReference>
<dbReference type="InterPro" id="IPR000085">
    <property type="entry name" value="RuvA"/>
</dbReference>
<dbReference type="InterPro" id="IPR010994">
    <property type="entry name" value="RuvA_2-like"/>
</dbReference>
<evidence type="ECO:0000313" key="8">
    <source>
        <dbReference type="EMBL" id="EFL43811.1"/>
    </source>
</evidence>
<evidence type="ECO:0000313" key="9">
    <source>
        <dbReference type="Proteomes" id="UP000004431"/>
    </source>
</evidence>
<dbReference type="RefSeq" id="WP_006304466.1">
    <property type="nucleotide sequence ID" value="NZ_AEDQ01000029.1"/>
</dbReference>
<protein>
    <recommendedName>
        <fullName evidence="6">Holliday junction branch migration complex subunit RuvA</fullName>
    </recommendedName>
</protein>
<comment type="subcellular location">
    <subcellularLocation>
        <location evidence="6">Cytoplasm</location>
    </subcellularLocation>
</comment>
<dbReference type="Pfam" id="PF14520">
    <property type="entry name" value="HHH_5"/>
    <property type="match status" value="1"/>
</dbReference>
<feature type="domain" description="Helix-hairpin-helix DNA-binding motif class 1" evidence="7">
    <location>
        <begin position="74"/>
        <end position="93"/>
    </location>
</feature>
<comment type="subunit">
    <text evidence="6">Homotetramer. Forms an RuvA(8)-RuvB(12)-Holliday junction (HJ) complex. HJ DNA is sandwiched between 2 RuvA tetramers; dsDNA enters through RuvA and exits via RuvB. An RuvB hexamer assembles on each DNA strand where it exits the tetramer. Each RuvB hexamer is contacted by two RuvA subunits (via domain III) on 2 adjacent RuvB subunits; this complex drives branch migration. In the full resolvosome a probable DNA-RuvA(4)-RuvB(12)-RuvC(2) complex forms which resolves the HJ.</text>
</comment>
<keyword evidence="8" id="KW-0378">Hydrolase</keyword>
<evidence type="ECO:0000256" key="5">
    <source>
        <dbReference type="ARBA" id="ARBA00023204"/>
    </source>
</evidence>
<keyword evidence="8" id="KW-0547">Nucleotide-binding</keyword>
<dbReference type="SUPFAM" id="SSF50249">
    <property type="entry name" value="Nucleic acid-binding proteins"/>
    <property type="match status" value="1"/>
</dbReference>
<evidence type="ECO:0000259" key="7">
    <source>
        <dbReference type="SMART" id="SM00278"/>
    </source>
</evidence>
<dbReference type="InterPro" id="IPR011114">
    <property type="entry name" value="RuvA_C"/>
</dbReference>
<dbReference type="GO" id="GO:0004386">
    <property type="term" value="F:helicase activity"/>
    <property type="evidence" value="ECO:0007669"/>
    <property type="project" value="UniProtKB-KW"/>
</dbReference>
<keyword evidence="1 6" id="KW-0963">Cytoplasm</keyword>
<dbReference type="EMBL" id="AEDQ01000029">
    <property type="protein sequence ID" value="EFL43811.1"/>
    <property type="molecule type" value="Genomic_DNA"/>
</dbReference>
<dbReference type="Gene3D" id="1.10.8.10">
    <property type="entry name" value="DNA helicase RuvA subunit, C-terminal domain"/>
    <property type="match status" value="1"/>
</dbReference>
<keyword evidence="9" id="KW-1185">Reference proteome</keyword>
<sequence length="208" mass="21713">MIVQLSGTLVELTSSHVIIDVAGVGYELGISASCAAHLPAEKGSPLVLLTRMIVKENALELYGFADAYERLMFDTIISISGVGPKLALAILSLYTPSQLLTIAQTQDVAAMSQVSGVGKKKAQRLLLELADMCARTGELQGCVSAAAPSAKAASVEQRGDPMFDARAALASMGFTAVEIERALEGCSTDNQTAESLVAQALRSLARGL</sequence>
<name>A0ABN0AZ88_9ACTN</name>
<gene>
    <name evidence="6 8" type="primary">ruvA</name>
    <name evidence="8" type="ORF">HMPREF9248_0478</name>
</gene>
<evidence type="ECO:0000256" key="3">
    <source>
        <dbReference type="ARBA" id="ARBA00023125"/>
    </source>
</evidence>
<keyword evidence="8" id="KW-0347">Helicase</keyword>
<dbReference type="InterPro" id="IPR012340">
    <property type="entry name" value="NA-bd_OB-fold"/>
</dbReference>
<feature type="domain" description="Helix-hairpin-helix DNA-binding motif class 1" evidence="7">
    <location>
        <begin position="109"/>
        <end position="128"/>
    </location>
</feature>